<comment type="caution">
    <text evidence="3">The sequence shown here is derived from an EMBL/GenBank/DDBJ whole genome shotgun (WGS) entry which is preliminary data.</text>
</comment>
<dbReference type="PROSITE" id="PS51186">
    <property type="entry name" value="GNAT"/>
    <property type="match status" value="1"/>
</dbReference>
<dbReference type="SUPFAM" id="SSF55729">
    <property type="entry name" value="Acyl-CoA N-acyltransferases (Nat)"/>
    <property type="match status" value="1"/>
</dbReference>
<dbReference type="InterPro" id="IPR016181">
    <property type="entry name" value="Acyl_CoA_acyltransferase"/>
</dbReference>
<keyword evidence="3" id="KW-0808">Transferase</keyword>
<dbReference type="GO" id="GO:0016746">
    <property type="term" value="F:acyltransferase activity"/>
    <property type="evidence" value="ECO:0007669"/>
    <property type="project" value="UniProtKB-KW"/>
</dbReference>
<keyword evidence="4" id="KW-1185">Reference proteome</keyword>
<evidence type="ECO:0000259" key="2">
    <source>
        <dbReference type="PROSITE" id="PS51186"/>
    </source>
</evidence>
<protein>
    <submittedName>
        <fullName evidence="3">GNAT family N-acetyltransferase</fullName>
        <ecNumber evidence="3">2.3.-.-</ecNumber>
    </submittedName>
</protein>
<sequence>MTGASPTRERLPPWHERLTLSNGRQVLIRPVRPEDGEPLRVGFGLLEPDEIRQRFLHAVRELSPETAERLTHVNPRTEFALVVAEPLPPGEALIGAVARVAIDDNGRDAEFAILVSRYIKQMGLGRYLMTRLVKWAKGKKLHRLYGDVLENNGPMLSLAQSLGFQREFVQDSPGLVRVSLELKPRNQSRPPSDQRSSVQPHHGR</sequence>
<feature type="region of interest" description="Disordered" evidence="1">
    <location>
        <begin position="182"/>
        <end position="204"/>
    </location>
</feature>
<feature type="compositionally biased region" description="Polar residues" evidence="1">
    <location>
        <begin position="185"/>
        <end position="204"/>
    </location>
</feature>
<accession>A0ABW0SPW4</accession>
<keyword evidence="3" id="KW-0012">Acyltransferase</keyword>
<evidence type="ECO:0000313" key="4">
    <source>
        <dbReference type="Proteomes" id="UP001596036"/>
    </source>
</evidence>
<dbReference type="Proteomes" id="UP001596036">
    <property type="component" value="Unassembled WGS sequence"/>
</dbReference>
<reference evidence="4" key="1">
    <citation type="journal article" date="2019" name="Int. J. Syst. Evol. Microbiol.">
        <title>The Global Catalogue of Microorganisms (GCM) 10K type strain sequencing project: providing services to taxonomists for standard genome sequencing and annotation.</title>
        <authorList>
            <consortium name="The Broad Institute Genomics Platform"/>
            <consortium name="The Broad Institute Genome Sequencing Center for Infectious Disease"/>
            <person name="Wu L."/>
            <person name="Ma J."/>
        </authorList>
    </citation>
    <scope>NUCLEOTIDE SEQUENCE [LARGE SCALE GENOMIC DNA]</scope>
    <source>
        <strain evidence="4">KACC 11407</strain>
    </source>
</reference>
<evidence type="ECO:0000256" key="1">
    <source>
        <dbReference type="SAM" id="MobiDB-lite"/>
    </source>
</evidence>
<dbReference type="Pfam" id="PF00583">
    <property type="entry name" value="Acetyltransf_1"/>
    <property type="match status" value="1"/>
</dbReference>
<dbReference type="EC" id="2.3.-.-" evidence="3"/>
<organism evidence="3 4">
    <name type="scientific">Lysobacter yangpyeongensis</name>
    <dbReference type="NCBI Taxonomy" id="346182"/>
    <lineage>
        <taxon>Bacteria</taxon>
        <taxon>Pseudomonadati</taxon>
        <taxon>Pseudomonadota</taxon>
        <taxon>Gammaproteobacteria</taxon>
        <taxon>Lysobacterales</taxon>
        <taxon>Lysobacteraceae</taxon>
        <taxon>Lysobacter</taxon>
    </lineage>
</organism>
<dbReference type="InterPro" id="IPR000182">
    <property type="entry name" value="GNAT_dom"/>
</dbReference>
<evidence type="ECO:0000313" key="3">
    <source>
        <dbReference type="EMBL" id="MFC5570731.1"/>
    </source>
</evidence>
<name>A0ABW0SPW4_9GAMM</name>
<dbReference type="EMBL" id="JBHSNM010000003">
    <property type="protein sequence ID" value="MFC5570731.1"/>
    <property type="molecule type" value="Genomic_DNA"/>
</dbReference>
<dbReference type="RefSeq" id="WP_386755179.1">
    <property type="nucleotide sequence ID" value="NZ_JBHSNM010000003.1"/>
</dbReference>
<gene>
    <name evidence="3" type="ORF">ACFPN1_11725</name>
</gene>
<feature type="domain" description="N-acetyltransferase" evidence="2">
    <location>
        <begin position="26"/>
        <end position="183"/>
    </location>
</feature>
<proteinExistence type="predicted"/>
<dbReference type="Gene3D" id="3.40.630.30">
    <property type="match status" value="1"/>
</dbReference>